<dbReference type="CDD" id="cd00067">
    <property type="entry name" value="GAL4"/>
    <property type="match status" value="1"/>
</dbReference>
<dbReference type="InterPro" id="IPR036864">
    <property type="entry name" value="Zn2-C6_fun-type_DNA-bd_sf"/>
</dbReference>
<dbReference type="OrthoDB" id="3266505at2759"/>
<dbReference type="GeneID" id="31002873"/>
<keyword evidence="5" id="KW-0539">Nucleus</keyword>
<dbReference type="GO" id="GO:0008270">
    <property type="term" value="F:zinc ion binding"/>
    <property type="evidence" value="ECO:0007669"/>
    <property type="project" value="InterPro"/>
</dbReference>
<dbReference type="Gene3D" id="4.10.240.10">
    <property type="entry name" value="Zn(2)-C6 fungal-type DNA-binding domain"/>
    <property type="match status" value="1"/>
</dbReference>
<evidence type="ECO:0000256" key="6">
    <source>
        <dbReference type="SAM" id="MobiDB-lite"/>
    </source>
</evidence>
<evidence type="ECO:0000313" key="8">
    <source>
        <dbReference type="EMBL" id="OKL61014.1"/>
    </source>
</evidence>
<dbReference type="GO" id="GO:0006351">
    <property type="term" value="P:DNA-templated transcription"/>
    <property type="evidence" value="ECO:0007669"/>
    <property type="project" value="InterPro"/>
</dbReference>
<keyword evidence="1" id="KW-0479">Metal-binding</keyword>
<name>A0A225ARM5_TALAT</name>
<dbReference type="RefSeq" id="XP_020121135.1">
    <property type="nucleotide sequence ID" value="XM_020265843.1"/>
</dbReference>
<evidence type="ECO:0000259" key="7">
    <source>
        <dbReference type="PROSITE" id="PS50048"/>
    </source>
</evidence>
<evidence type="ECO:0000313" key="9">
    <source>
        <dbReference type="Proteomes" id="UP000214365"/>
    </source>
</evidence>
<dbReference type="Proteomes" id="UP000214365">
    <property type="component" value="Unassembled WGS sequence"/>
</dbReference>
<accession>A0A225ARM5</accession>
<protein>
    <recommendedName>
        <fullName evidence="7">Zn(2)-C6 fungal-type domain-containing protein</fullName>
    </recommendedName>
</protein>
<dbReference type="Pfam" id="PF00172">
    <property type="entry name" value="Zn_clus"/>
    <property type="match status" value="1"/>
</dbReference>
<evidence type="ECO:0000256" key="3">
    <source>
        <dbReference type="ARBA" id="ARBA00023125"/>
    </source>
</evidence>
<keyword evidence="2" id="KW-0805">Transcription regulation</keyword>
<dbReference type="Pfam" id="PF04082">
    <property type="entry name" value="Fungal_trans"/>
    <property type="match status" value="1"/>
</dbReference>
<evidence type="ECO:0000256" key="1">
    <source>
        <dbReference type="ARBA" id="ARBA00022723"/>
    </source>
</evidence>
<feature type="domain" description="Zn(2)-C6 fungal-type" evidence="7">
    <location>
        <begin position="33"/>
        <end position="66"/>
    </location>
</feature>
<evidence type="ECO:0000256" key="4">
    <source>
        <dbReference type="ARBA" id="ARBA00023163"/>
    </source>
</evidence>
<dbReference type="SUPFAM" id="SSF57701">
    <property type="entry name" value="Zn2/Cys6 DNA-binding domain"/>
    <property type="match status" value="1"/>
</dbReference>
<proteinExistence type="predicted"/>
<dbReference type="GO" id="GO:0003677">
    <property type="term" value="F:DNA binding"/>
    <property type="evidence" value="ECO:0007669"/>
    <property type="project" value="UniProtKB-KW"/>
</dbReference>
<dbReference type="AlphaFoldDB" id="A0A225ARM5"/>
<dbReference type="InterPro" id="IPR051127">
    <property type="entry name" value="Fungal_SecMet_Regulators"/>
</dbReference>
<dbReference type="PANTHER" id="PTHR47424:SF6">
    <property type="entry name" value="PROLINE UTILIZATION TRANS-ACTIVATOR"/>
    <property type="match status" value="1"/>
</dbReference>
<comment type="caution">
    <text evidence="8">The sequence shown here is derived from an EMBL/GenBank/DDBJ whole genome shotgun (WGS) entry which is preliminary data.</text>
</comment>
<organism evidence="8 9">
    <name type="scientific">Talaromyces atroroseus</name>
    <dbReference type="NCBI Taxonomy" id="1441469"/>
    <lineage>
        <taxon>Eukaryota</taxon>
        <taxon>Fungi</taxon>
        <taxon>Dikarya</taxon>
        <taxon>Ascomycota</taxon>
        <taxon>Pezizomycotina</taxon>
        <taxon>Eurotiomycetes</taxon>
        <taxon>Eurotiomycetidae</taxon>
        <taxon>Eurotiales</taxon>
        <taxon>Trichocomaceae</taxon>
        <taxon>Talaromyces</taxon>
        <taxon>Talaromyces sect. Trachyspermi</taxon>
    </lineage>
</organism>
<dbReference type="GO" id="GO:0000981">
    <property type="term" value="F:DNA-binding transcription factor activity, RNA polymerase II-specific"/>
    <property type="evidence" value="ECO:0007669"/>
    <property type="project" value="InterPro"/>
</dbReference>
<keyword evidence="3" id="KW-0238">DNA-binding</keyword>
<evidence type="ECO:0000256" key="2">
    <source>
        <dbReference type="ARBA" id="ARBA00023015"/>
    </source>
</evidence>
<dbReference type="CDD" id="cd12148">
    <property type="entry name" value="fungal_TF_MHR"/>
    <property type="match status" value="1"/>
</dbReference>
<reference evidence="8 9" key="1">
    <citation type="submission" date="2015-06" db="EMBL/GenBank/DDBJ databases">
        <title>Talaromyces atroroseus IBT 11181 draft genome.</title>
        <authorList>
            <person name="Rasmussen K.B."/>
            <person name="Rasmussen S."/>
            <person name="Petersen B."/>
            <person name="Sicheritz-Ponten T."/>
            <person name="Mortensen U.H."/>
            <person name="Thrane U."/>
        </authorList>
    </citation>
    <scope>NUCLEOTIDE SEQUENCE [LARGE SCALE GENOMIC DNA]</scope>
    <source>
        <strain evidence="8 9">IBT 11181</strain>
    </source>
</reference>
<keyword evidence="4" id="KW-0804">Transcription</keyword>
<dbReference type="PROSITE" id="PS00463">
    <property type="entry name" value="ZN2_CY6_FUNGAL_1"/>
    <property type="match status" value="1"/>
</dbReference>
<dbReference type="PROSITE" id="PS50048">
    <property type="entry name" value="ZN2_CY6_FUNGAL_2"/>
    <property type="match status" value="1"/>
</dbReference>
<dbReference type="SMART" id="SM00066">
    <property type="entry name" value="GAL4"/>
    <property type="match status" value="1"/>
</dbReference>
<dbReference type="InterPro" id="IPR001138">
    <property type="entry name" value="Zn2Cys6_DnaBD"/>
</dbReference>
<dbReference type="SMART" id="SM00906">
    <property type="entry name" value="Fungal_trans"/>
    <property type="match status" value="1"/>
</dbReference>
<sequence>MAETSCYRATDSASEMATQLSLEIDSTQRSYSACTVCRKRKTKCKGGYPGVSSCRYCIQTGQRCIFTRKHRKVLIDQSELHELEIRAGVRRCFYKDRPRDASKSHPSPDVSEPSSKKYWDLDMEKLKPNDSSSYNFGRTVLRSLYQGPAQLLDTAAVYDAPSSQPAISRFPRRSPVLRRPQLPPYEFAKELYNKQHMYIGTIFSFLRPGDFDYRLARTYSHPPDPEDLESRLVFCQILTIFAFGTIYSVNQWVGDEGPPGLSYFNDALTFLPDLHEGASVLFVEVLGLVAYYMQNLNRRDAAFLYIGAASRMAVSLGLHQELPNTVAMDSVEREHRRRVWWSIYSMDQIISVKSGNPSSMQEDGIETNMPSQCLETESSDYSATILSRYTELSKILGQTMRGVYGTAHNSSLQLMETVREIDSCLEIWFTSLPECLISDYGNIFHSPIRRESISVFLHYHQCINLIARPLIFHLIRKQLQSYSDSSSTLASNWRTGVTPYAVKVIEKCIYSARATVAMMTHAFKLNNVATYGFMDGEHAFAAALILVMVNLVFKSGDEGSTDAESALDLLGGIARKGNAQTRQRLDMLLELKAVSERHKSSFAPDLNINQDDDLPLVVANEEAPSQQTNGATVPDLVEHHSDSSSTAEIMQLSSGKGAEQLYCSQFINLYAPLDLLETGFDCEGLLDEVMLERVV</sequence>
<feature type="region of interest" description="Disordered" evidence="6">
    <location>
        <begin position="623"/>
        <end position="645"/>
    </location>
</feature>
<keyword evidence="9" id="KW-1185">Reference proteome</keyword>
<dbReference type="EMBL" id="LFMY01000004">
    <property type="protein sequence ID" value="OKL61014.1"/>
    <property type="molecule type" value="Genomic_DNA"/>
</dbReference>
<gene>
    <name evidence="8" type="ORF">UA08_03118</name>
</gene>
<dbReference type="STRING" id="1441469.A0A225ARM5"/>
<evidence type="ECO:0000256" key="5">
    <source>
        <dbReference type="ARBA" id="ARBA00023242"/>
    </source>
</evidence>
<dbReference type="InterPro" id="IPR007219">
    <property type="entry name" value="XnlR_reg_dom"/>
</dbReference>
<dbReference type="PANTHER" id="PTHR47424">
    <property type="entry name" value="REGULATORY PROTEIN GAL4"/>
    <property type="match status" value="1"/>
</dbReference>